<feature type="compositionally biased region" description="Basic and acidic residues" evidence="1">
    <location>
        <begin position="316"/>
        <end position="328"/>
    </location>
</feature>
<feature type="transmembrane region" description="Helical" evidence="2">
    <location>
        <begin position="237"/>
        <end position="254"/>
    </location>
</feature>
<evidence type="ECO:0000313" key="4">
    <source>
        <dbReference type="Proteomes" id="UP000008631"/>
    </source>
</evidence>
<organism evidence="3 4">
    <name type="scientific">Isosphaera pallida (strain ATCC 43644 / DSM 9630 / IS1B)</name>
    <dbReference type="NCBI Taxonomy" id="575540"/>
    <lineage>
        <taxon>Bacteria</taxon>
        <taxon>Pseudomonadati</taxon>
        <taxon>Planctomycetota</taxon>
        <taxon>Planctomycetia</taxon>
        <taxon>Isosphaerales</taxon>
        <taxon>Isosphaeraceae</taxon>
        <taxon>Isosphaera</taxon>
    </lineage>
</organism>
<feature type="region of interest" description="Disordered" evidence="1">
    <location>
        <begin position="303"/>
        <end position="328"/>
    </location>
</feature>
<dbReference type="RefSeq" id="WP_013565478.1">
    <property type="nucleotide sequence ID" value="NC_014962.1"/>
</dbReference>
<keyword evidence="4" id="KW-1185">Reference proteome</keyword>
<reference evidence="3 4" key="2">
    <citation type="journal article" date="2011" name="Stand. Genomic Sci.">
        <title>Complete genome sequence of Isosphaera pallida type strain (IS1B).</title>
        <authorList>
            <consortium name="US DOE Joint Genome Institute (JGI-PGF)"/>
            <person name="Goker M."/>
            <person name="Cleland D."/>
            <person name="Saunders E."/>
            <person name="Lapidus A."/>
            <person name="Nolan M."/>
            <person name="Lucas S."/>
            <person name="Hammon N."/>
            <person name="Deshpande S."/>
            <person name="Cheng J.F."/>
            <person name="Tapia R."/>
            <person name="Han C."/>
            <person name="Goodwin L."/>
            <person name="Pitluck S."/>
            <person name="Liolios K."/>
            <person name="Pagani I."/>
            <person name="Ivanova N."/>
            <person name="Mavromatis K."/>
            <person name="Pati A."/>
            <person name="Chen A."/>
            <person name="Palaniappan K."/>
            <person name="Land M."/>
            <person name="Hauser L."/>
            <person name="Chang Y.J."/>
            <person name="Jeffries C.D."/>
            <person name="Detter J.C."/>
            <person name="Beck B."/>
            <person name="Woyke T."/>
            <person name="Bristow J."/>
            <person name="Eisen J.A."/>
            <person name="Markowitz V."/>
            <person name="Hugenholtz P."/>
            <person name="Kyrpides N.C."/>
            <person name="Klenk H.P."/>
        </authorList>
    </citation>
    <scope>NUCLEOTIDE SEQUENCE [LARGE SCALE GENOMIC DNA]</scope>
    <source>
        <strain evidence="4">ATCC 43644 / DSM 9630 / IS1B</strain>
    </source>
</reference>
<accession>E8QZ48</accession>
<dbReference type="EMBL" id="CP002353">
    <property type="protein sequence ID" value="ADV63190.1"/>
    <property type="molecule type" value="Genomic_DNA"/>
</dbReference>
<evidence type="ECO:0000256" key="1">
    <source>
        <dbReference type="SAM" id="MobiDB-lite"/>
    </source>
</evidence>
<keyword evidence="2" id="KW-0472">Membrane</keyword>
<dbReference type="eggNOG" id="ENOG50336FG">
    <property type="taxonomic scope" value="Bacteria"/>
</dbReference>
<dbReference type="KEGG" id="ipa:Isop_2620"/>
<evidence type="ECO:0000256" key="2">
    <source>
        <dbReference type="SAM" id="Phobius"/>
    </source>
</evidence>
<dbReference type="HOGENOM" id="CLU_956133_0_0_0"/>
<dbReference type="InParanoid" id="E8QZ48"/>
<keyword evidence="2" id="KW-0812">Transmembrane</keyword>
<reference key="1">
    <citation type="submission" date="2010-11" db="EMBL/GenBank/DDBJ databases">
        <title>The complete sequence of chromosome of Isophaera pallida ATCC 43644.</title>
        <authorList>
            <consortium name="US DOE Joint Genome Institute (JGI-PGF)"/>
            <person name="Lucas S."/>
            <person name="Copeland A."/>
            <person name="Lapidus A."/>
            <person name="Bruce D."/>
            <person name="Goodwin L."/>
            <person name="Pitluck S."/>
            <person name="Kyrpides N."/>
            <person name="Mavromatis K."/>
            <person name="Pagani I."/>
            <person name="Ivanova N."/>
            <person name="Saunders E."/>
            <person name="Brettin T."/>
            <person name="Detter J.C."/>
            <person name="Han C."/>
            <person name="Tapia R."/>
            <person name="Land M."/>
            <person name="Hauser L."/>
            <person name="Markowitz V."/>
            <person name="Cheng J.-F."/>
            <person name="Hugenholtz P."/>
            <person name="Woyke T."/>
            <person name="Wu D."/>
            <person name="Eisen J.A."/>
        </authorList>
    </citation>
    <scope>NUCLEOTIDE SEQUENCE</scope>
    <source>
        <strain>ATCC 43644</strain>
    </source>
</reference>
<proteinExistence type="predicted"/>
<gene>
    <name evidence="3" type="ordered locus">Isop_2620</name>
</gene>
<name>E8QZ48_ISOPI</name>
<protein>
    <submittedName>
        <fullName evidence="3">Uncharacterized protein</fullName>
    </submittedName>
</protein>
<dbReference type="OrthoDB" id="210010at2"/>
<sequence length="328" mass="36334">MPASRDSDPSFFQGSEFPRLVVLAGFAIALALALWTFPMIGSRPGKQPPITSVEAIPPADDNPVLLDVEDKTRLLPEEGAAYQYLLEKARATPLEKFKATAYRDALFSQIYTRPARYRGVPIRLEGIAMRITVEQEVAIAKEGILYEVWLRTADSTPNPYVVVFEDAPEGFPKGPNIEENVVFYGYFLKLMAYQARDTARAAPLLIGKLVWRSPRAQAEPVANPHAGWVGLVTQSPWLLLIGLVLVYSVVRLAFTARLFGRIVQSVVGPSAVTTHQGGRIAGRFTSPYQRDISPEELQAWVDSVANRELDPDDDSELSKARRSPRPEA</sequence>
<dbReference type="Proteomes" id="UP000008631">
    <property type="component" value="Chromosome"/>
</dbReference>
<dbReference type="AlphaFoldDB" id="E8QZ48"/>
<evidence type="ECO:0000313" key="3">
    <source>
        <dbReference type="EMBL" id="ADV63190.1"/>
    </source>
</evidence>
<feature type="transmembrane region" description="Helical" evidence="2">
    <location>
        <begin position="20"/>
        <end position="40"/>
    </location>
</feature>
<keyword evidence="2" id="KW-1133">Transmembrane helix</keyword>